<evidence type="ECO:0000313" key="8">
    <source>
        <dbReference type="EMBL" id="AOZ47426.1"/>
    </source>
</evidence>
<dbReference type="Pfam" id="PF02614">
    <property type="entry name" value="UxaC"/>
    <property type="match status" value="1"/>
</dbReference>
<evidence type="ECO:0000256" key="3">
    <source>
        <dbReference type="ARBA" id="ARBA00008397"/>
    </source>
</evidence>
<dbReference type="Proteomes" id="UP000178666">
    <property type="component" value="Chromosome"/>
</dbReference>
<evidence type="ECO:0000313" key="7">
    <source>
        <dbReference type="EMBL" id="AMS05964.1"/>
    </source>
</evidence>
<evidence type="ECO:0000313" key="10">
    <source>
        <dbReference type="Proteomes" id="UP000178666"/>
    </source>
</evidence>
<keyword evidence="6 7" id="KW-0413">Isomerase</keyword>
<dbReference type="RefSeq" id="WP_062819921.1">
    <property type="nucleotide sequence ID" value="NZ_CP014352.1"/>
</dbReference>
<evidence type="ECO:0000313" key="9">
    <source>
        <dbReference type="Proteomes" id="UP000075221"/>
    </source>
</evidence>
<dbReference type="Proteomes" id="UP000075221">
    <property type="component" value="Chromosome"/>
</dbReference>
<dbReference type="EC" id="5.3.1.12" evidence="4"/>
<comment type="catalytic activity">
    <reaction evidence="1">
        <text>D-glucuronate = D-fructuronate</text>
        <dbReference type="Rhea" id="RHEA:13049"/>
        <dbReference type="ChEBI" id="CHEBI:58720"/>
        <dbReference type="ChEBI" id="CHEBI:59863"/>
        <dbReference type="EC" id="5.3.1.12"/>
    </reaction>
</comment>
<evidence type="ECO:0000256" key="1">
    <source>
        <dbReference type="ARBA" id="ARBA00001165"/>
    </source>
</evidence>
<evidence type="ECO:0000256" key="2">
    <source>
        <dbReference type="ARBA" id="ARBA00004892"/>
    </source>
</evidence>
<dbReference type="GO" id="GO:0042840">
    <property type="term" value="P:D-glucuronate catabolic process"/>
    <property type="evidence" value="ECO:0007669"/>
    <property type="project" value="TreeGrafter"/>
</dbReference>
<sequence length="467" mass="51729">MSETETFPGQTVQRLPEGPATDIYEGIRDLPVISPHGHVPVEWFVDDAPFRDPTDLLITPDHYINRILHANGVDLADLGVGRDDFSPEAARNAFHLLAEHWSDFLGTPMRLWLDAELSGLFGVTKRLSPQAADEIYDTIADALATPAFRPRALLDRFNVEVLTTTDDPADDLSGHRKLAEDPTFTGRVLPTFRPDIYLEPTRPDWPSLVEKLGSAANIDTGDYAGFVEAMADRRRYFKDHGAVSSDHSHADLGSQRLPDAEATRIYAAALAGTATDAEATALRRHLFNDQARLAQDDGLVMTVHPSIARDHDLPGMQRYGANIGADIPIPASFTEPLRPLLNEYGNNPGFHFVAFTVDETMYSREIAPLAGYYRSFYIGDPWWFIDSPDAIGRFRRSVTEIAGFSRQAGFVDDTRTLCSIPARHDMSRRTIAAFLGDLVDVGRLTGDDAAQAARDLVQTNPRKVFKL</sequence>
<comment type="similarity">
    <text evidence="3">Belongs to the metallo-dependent hydrolases superfamily. Uronate isomerase family.</text>
</comment>
<comment type="pathway">
    <text evidence="2">Carbohydrate metabolism; pentose and glucuronate interconversion.</text>
</comment>
<dbReference type="EMBL" id="CP014352">
    <property type="protein sequence ID" value="AMS05964.1"/>
    <property type="molecule type" value="Genomic_DNA"/>
</dbReference>
<evidence type="ECO:0000256" key="5">
    <source>
        <dbReference type="ARBA" id="ARBA00020555"/>
    </source>
</evidence>
<dbReference type="PANTHER" id="PTHR30068:SF4">
    <property type="entry name" value="URONATE ISOMERASE"/>
    <property type="match status" value="1"/>
</dbReference>
<name>A0AAC9ANT7_9ACTN</name>
<dbReference type="GO" id="GO:0008880">
    <property type="term" value="F:glucuronate isomerase activity"/>
    <property type="evidence" value="ECO:0007669"/>
    <property type="project" value="UniProtKB-EC"/>
</dbReference>
<organism evidence="7 9">
    <name type="scientific">Acidipropionibacterium acidipropionici</name>
    <dbReference type="NCBI Taxonomy" id="1748"/>
    <lineage>
        <taxon>Bacteria</taxon>
        <taxon>Bacillati</taxon>
        <taxon>Actinomycetota</taxon>
        <taxon>Actinomycetes</taxon>
        <taxon>Propionibacteriales</taxon>
        <taxon>Propionibacteriaceae</taxon>
        <taxon>Acidipropionibacterium</taxon>
    </lineage>
</organism>
<reference evidence="8 10" key="1">
    <citation type="journal article" date="2016" name="Plant Dis.">
        <title>Improved production of propionic acid using genome shuffling.</title>
        <authorList>
            <person name="Luna-Flores C.H."/>
            <person name="Palfreyman R.W."/>
            <person name="Kromer J.O."/>
            <person name="Nielsen L.K."/>
            <person name="Marcellin E."/>
        </authorList>
    </citation>
    <scope>NUCLEOTIDE SEQUENCE [LARGE SCALE GENOMIC DNA]</scope>
    <source>
        <strain evidence="8 10">F3E8</strain>
    </source>
</reference>
<reference evidence="7 9" key="2">
    <citation type="submission" date="2016-02" db="EMBL/GenBank/DDBJ databases">
        <title>Complete Genome Sequence of Propionibacterium acidipropionici ATCC 55737.</title>
        <authorList>
            <person name="Luna Flores C.H."/>
            <person name="Nielsen L.K."/>
            <person name="Marcellin E."/>
        </authorList>
    </citation>
    <scope>NUCLEOTIDE SEQUENCE [LARGE SCALE GENOMIC DNA]</scope>
    <source>
        <strain evidence="7 9">ATCC 55737</strain>
    </source>
</reference>
<protein>
    <recommendedName>
        <fullName evidence="5">Uronate isomerase</fullName>
        <ecNumber evidence="4">5.3.1.12</ecNumber>
    </recommendedName>
</protein>
<dbReference type="PANTHER" id="PTHR30068">
    <property type="entry name" value="URONATE ISOMERASE"/>
    <property type="match status" value="1"/>
</dbReference>
<dbReference type="EMBL" id="CP015970">
    <property type="protein sequence ID" value="AOZ47426.1"/>
    <property type="molecule type" value="Genomic_DNA"/>
</dbReference>
<dbReference type="InterPro" id="IPR032466">
    <property type="entry name" value="Metal_Hydrolase"/>
</dbReference>
<dbReference type="Gene3D" id="3.20.20.140">
    <property type="entry name" value="Metal-dependent hydrolases"/>
    <property type="match status" value="1"/>
</dbReference>
<keyword evidence="10" id="KW-1185">Reference proteome</keyword>
<dbReference type="InterPro" id="IPR003766">
    <property type="entry name" value="Uronate_isomerase"/>
</dbReference>
<dbReference type="Gene3D" id="1.10.2020.10">
    <property type="entry name" value="uronate isomerase, domain 2, chain A"/>
    <property type="match status" value="1"/>
</dbReference>
<accession>A0AAC9ANT7</accession>
<dbReference type="NCBIfam" id="NF002794">
    <property type="entry name" value="PRK02925.1"/>
    <property type="match status" value="1"/>
</dbReference>
<evidence type="ECO:0000256" key="6">
    <source>
        <dbReference type="ARBA" id="ARBA00023235"/>
    </source>
</evidence>
<evidence type="ECO:0000256" key="4">
    <source>
        <dbReference type="ARBA" id="ARBA00012546"/>
    </source>
</evidence>
<dbReference type="SUPFAM" id="SSF51556">
    <property type="entry name" value="Metallo-dependent hydrolases"/>
    <property type="match status" value="1"/>
</dbReference>
<dbReference type="GO" id="GO:0019698">
    <property type="term" value="P:D-galacturonate catabolic process"/>
    <property type="evidence" value="ECO:0007669"/>
    <property type="project" value="TreeGrafter"/>
</dbReference>
<gene>
    <name evidence="8" type="ORF">A8L58_12935</name>
    <name evidence="7" type="ORF">AXH35_11485</name>
</gene>
<dbReference type="AlphaFoldDB" id="A0AAC9ANT7"/>
<proteinExistence type="inferred from homology"/>